<evidence type="ECO:0000256" key="1">
    <source>
        <dbReference type="SAM" id="MobiDB-lite"/>
    </source>
</evidence>
<reference evidence="2 4" key="1">
    <citation type="journal article" date="2014" name="Nat. Genet.">
        <title>Genome and transcriptome of the porcine whipworm Trichuris suis.</title>
        <authorList>
            <person name="Jex A.R."/>
            <person name="Nejsum P."/>
            <person name="Schwarz E.M."/>
            <person name="Hu L."/>
            <person name="Young N.D."/>
            <person name="Hall R.S."/>
            <person name="Korhonen P.K."/>
            <person name="Liao S."/>
            <person name="Thamsborg S."/>
            <person name="Xia J."/>
            <person name="Xu P."/>
            <person name="Wang S."/>
            <person name="Scheerlinck J.P."/>
            <person name="Hofmann A."/>
            <person name="Sternberg P.W."/>
            <person name="Wang J."/>
            <person name="Gasser R.B."/>
        </authorList>
    </citation>
    <scope>NUCLEOTIDE SEQUENCE [LARGE SCALE GENOMIC DNA]</scope>
    <source>
        <strain evidence="3">DCEP-RM93F</strain>
        <strain evidence="2">DCEP-RM93M</strain>
    </source>
</reference>
<feature type="compositionally biased region" description="Basic and acidic residues" evidence="1">
    <location>
        <begin position="35"/>
        <end position="46"/>
    </location>
</feature>
<gene>
    <name evidence="2" type="ORF">M513_12478</name>
    <name evidence="3" type="ORF">M514_12478</name>
</gene>
<dbReference type="EMBL" id="KL363360">
    <property type="protein sequence ID" value="KFD46623.1"/>
    <property type="molecule type" value="Genomic_DNA"/>
</dbReference>
<dbReference type="EMBL" id="KL367621">
    <property type="protein sequence ID" value="KFD61519.1"/>
    <property type="molecule type" value="Genomic_DNA"/>
</dbReference>
<feature type="compositionally biased region" description="Basic and acidic residues" evidence="1">
    <location>
        <begin position="59"/>
        <end position="70"/>
    </location>
</feature>
<evidence type="ECO:0000313" key="2">
    <source>
        <dbReference type="EMBL" id="KFD46623.1"/>
    </source>
</evidence>
<sequence>MLSCFEDLCAATTEGLSTLLQRCSPFRPPGTVTQKEPKEGDAERLKGRWVARGVGKSAQRTEEGNPPRNS</sequence>
<dbReference type="Proteomes" id="UP000030758">
    <property type="component" value="Unassembled WGS sequence"/>
</dbReference>
<evidence type="ECO:0000313" key="4">
    <source>
        <dbReference type="Proteomes" id="UP000030764"/>
    </source>
</evidence>
<accession>A0A085LNS7</accession>
<evidence type="ECO:0000313" key="3">
    <source>
        <dbReference type="EMBL" id="KFD61519.1"/>
    </source>
</evidence>
<protein>
    <submittedName>
        <fullName evidence="2">Uncharacterized protein</fullName>
    </submittedName>
</protein>
<organism evidence="2 4">
    <name type="scientific">Trichuris suis</name>
    <name type="common">pig whipworm</name>
    <dbReference type="NCBI Taxonomy" id="68888"/>
    <lineage>
        <taxon>Eukaryota</taxon>
        <taxon>Metazoa</taxon>
        <taxon>Ecdysozoa</taxon>
        <taxon>Nematoda</taxon>
        <taxon>Enoplea</taxon>
        <taxon>Dorylaimia</taxon>
        <taxon>Trichinellida</taxon>
        <taxon>Trichuridae</taxon>
        <taxon>Trichuris</taxon>
    </lineage>
</organism>
<keyword evidence="4" id="KW-1185">Reference proteome</keyword>
<proteinExistence type="predicted"/>
<dbReference type="AlphaFoldDB" id="A0A085LNS7"/>
<dbReference type="Proteomes" id="UP000030764">
    <property type="component" value="Unassembled WGS sequence"/>
</dbReference>
<feature type="region of interest" description="Disordered" evidence="1">
    <location>
        <begin position="25"/>
        <end position="70"/>
    </location>
</feature>
<name>A0A085LNS7_9BILA</name>